<evidence type="ECO:0000256" key="11">
    <source>
        <dbReference type="ARBA" id="ARBA00023033"/>
    </source>
</evidence>
<keyword evidence="8 14" id="KW-1133">Transmembrane helix</keyword>
<keyword evidence="5 13" id="KW-0349">Heme</keyword>
<dbReference type="PANTHER" id="PTHR46300">
    <property type="entry name" value="P450, PUTATIVE (EUROFUNG)-RELATED-RELATED"/>
    <property type="match status" value="1"/>
</dbReference>
<dbReference type="PROSITE" id="PS00086">
    <property type="entry name" value="CYTOCHROME_P450"/>
    <property type="match status" value="1"/>
</dbReference>
<evidence type="ECO:0000256" key="6">
    <source>
        <dbReference type="ARBA" id="ARBA00022692"/>
    </source>
</evidence>
<comment type="cofactor">
    <cofactor evidence="1">
        <name>heme</name>
        <dbReference type="ChEBI" id="CHEBI:30413"/>
    </cofactor>
</comment>
<evidence type="ECO:0008006" key="17">
    <source>
        <dbReference type="Google" id="ProtNLM"/>
    </source>
</evidence>
<dbReference type="InterPro" id="IPR017972">
    <property type="entry name" value="Cyt_P450_CS"/>
</dbReference>
<evidence type="ECO:0000313" key="16">
    <source>
        <dbReference type="Proteomes" id="UP001497453"/>
    </source>
</evidence>
<evidence type="ECO:0000256" key="1">
    <source>
        <dbReference type="ARBA" id="ARBA00001971"/>
    </source>
</evidence>
<evidence type="ECO:0000256" key="3">
    <source>
        <dbReference type="ARBA" id="ARBA00005179"/>
    </source>
</evidence>
<accession>A0ABP1CW39</accession>
<keyword evidence="16" id="KW-1185">Reference proteome</keyword>
<keyword evidence="6 14" id="KW-0812">Transmembrane</keyword>
<dbReference type="InterPro" id="IPR036396">
    <property type="entry name" value="Cyt_P450_sf"/>
</dbReference>
<dbReference type="InterPro" id="IPR050364">
    <property type="entry name" value="Cytochrome_P450_fung"/>
</dbReference>
<dbReference type="Gene3D" id="1.10.630.10">
    <property type="entry name" value="Cytochrome P450"/>
    <property type="match status" value="1"/>
</dbReference>
<dbReference type="Proteomes" id="UP001497453">
    <property type="component" value="Chromosome 2"/>
</dbReference>
<evidence type="ECO:0000256" key="14">
    <source>
        <dbReference type="SAM" id="Phobius"/>
    </source>
</evidence>
<dbReference type="PRINTS" id="PR00385">
    <property type="entry name" value="P450"/>
</dbReference>
<evidence type="ECO:0000256" key="8">
    <source>
        <dbReference type="ARBA" id="ARBA00022989"/>
    </source>
</evidence>
<dbReference type="InterPro" id="IPR001128">
    <property type="entry name" value="Cyt_P450"/>
</dbReference>
<evidence type="ECO:0000256" key="7">
    <source>
        <dbReference type="ARBA" id="ARBA00022723"/>
    </source>
</evidence>
<organism evidence="15 16">
    <name type="scientific">Somion occarium</name>
    <dbReference type="NCBI Taxonomy" id="3059160"/>
    <lineage>
        <taxon>Eukaryota</taxon>
        <taxon>Fungi</taxon>
        <taxon>Dikarya</taxon>
        <taxon>Basidiomycota</taxon>
        <taxon>Agaricomycotina</taxon>
        <taxon>Agaricomycetes</taxon>
        <taxon>Polyporales</taxon>
        <taxon>Cerrenaceae</taxon>
        <taxon>Somion</taxon>
    </lineage>
</organism>
<name>A0ABP1CW39_9APHY</name>
<reference evidence="16" key="1">
    <citation type="submission" date="2024-04" db="EMBL/GenBank/DDBJ databases">
        <authorList>
            <person name="Shaw F."/>
            <person name="Minotto A."/>
        </authorList>
    </citation>
    <scope>NUCLEOTIDE SEQUENCE [LARGE SCALE GENOMIC DNA]</scope>
</reference>
<evidence type="ECO:0000313" key="15">
    <source>
        <dbReference type="EMBL" id="CAL1699896.1"/>
    </source>
</evidence>
<evidence type="ECO:0000256" key="4">
    <source>
        <dbReference type="ARBA" id="ARBA00010617"/>
    </source>
</evidence>
<dbReference type="Pfam" id="PF00067">
    <property type="entry name" value="p450"/>
    <property type="match status" value="1"/>
</dbReference>
<dbReference type="PRINTS" id="PR00463">
    <property type="entry name" value="EP450I"/>
</dbReference>
<dbReference type="CDD" id="cd11065">
    <property type="entry name" value="CYP64-like"/>
    <property type="match status" value="1"/>
</dbReference>
<feature type="transmembrane region" description="Helical" evidence="14">
    <location>
        <begin position="21"/>
        <end position="38"/>
    </location>
</feature>
<keyword evidence="11 13" id="KW-0503">Monooxygenase</keyword>
<evidence type="ECO:0000256" key="10">
    <source>
        <dbReference type="ARBA" id="ARBA00023004"/>
    </source>
</evidence>
<proteinExistence type="inferred from homology"/>
<dbReference type="InterPro" id="IPR002401">
    <property type="entry name" value="Cyt_P450_E_grp-I"/>
</dbReference>
<comment type="similarity">
    <text evidence="4 13">Belongs to the cytochrome P450 family.</text>
</comment>
<keyword evidence="10 13" id="KW-0408">Iron</keyword>
<sequence>MGSLRIMAAIDAIHDISHSKAFFLLGLCAVVIFVVRWYKASLKGTLPPGPRGFPIVGNTFQLGRLPWFQLTRWARQYGPIYSLNLGGQILIVLNNHKVASDLLDKRSAIYADRPRMIMTGELLCGGFFFAFNSCNDLWRRLRKAAFEGLNFRSSEVFQPVQEREAIRLAEALVKNPSAWMDHINRVTASGVLSVCYSLPPVASAEDPVITLINNFMHRIEAGSRPGEYLVELFPWMLRLPKWMAKWHRDADEAHARDTEMFMKFHLDAKRRAALGQCGPCMSGILMERNEVSDKEAAWLAGTLFGAGSTTTAAAQHVFILAMVLYPAAMRKAQAEIDAVVGRSRLPNFSDRNKLPYVQAIIREVFRWRNIGPLGLPHYSTEDDWYEGYYIPKGSMIFFNQWAMNTDTEVYGDDFNTFRPERFLDETGKKENVPPNTHGEGHTGFGYGRRKCVGVNLAKSTMFINIATTLWAFDIGRGKDSNGNVFTPDPDAFEDRGLVVGPDPFPVTFTPRYPDVVPEILAHAQQVVRPVQVQHTPIAPKDMPVDAEAY</sequence>
<keyword evidence="9 13" id="KW-0560">Oxidoreductase</keyword>
<dbReference type="EMBL" id="OZ037945">
    <property type="protein sequence ID" value="CAL1699896.1"/>
    <property type="molecule type" value="Genomic_DNA"/>
</dbReference>
<evidence type="ECO:0000256" key="12">
    <source>
        <dbReference type="ARBA" id="ARBA00023136"/>
    </source>
</evidence>
<evidence type="ECO:0000256" key="9">
    <source>
        <dbReference type="ARBA" id="ARBA00023002"/>
    </source>
</evidence>
<keyword evidence="12 14" id="KW-0472">Membrane</keyword>
<comment type="pathway">
    <text evidence="3">Secondary metabolite biosynthesis.</text>
</comment>
<gene>
    <name evidence="15" type="ORF">GFSPODELE1_LOCUS2900</name>
</gene>
<dbReference type="PANTHER" id="PTHR46300:SF2">
    <property type="entry name" value="CYTOCHROME P450 MONOOXYGENASE ALNH-RELATED"/>
    <property type="match status" value="1"/>
</dbReference>
<evidence type="ECO:0000256" key="13">
    <source>
        <dbReference type="RuleBase" id="RU000461"/>
    </source>
</evidence>
<keyword evidence="7 13" id="KW-0479">Metal-binding</keyword>
<protein>
    <recommendedName>
        <fullName evidence="17">Cytochrome P450</fullName>
    </recommendedName>
</protein>
<evidence type="ECO:0000256" key="2">
    <source>
        <dbReference type="ARBA" id="ARBA00004370"/>
    </source>
</evidence>
<comment type="subcellular location">
    <subcellularLocation>
        <location evidence="2">Membrane</location>
    </subcellularLocation>
</comment>
<evidence type="ECO:0000256" key="5">
    <source>
        <dbReference type="ARBA" id="ARBA00022617"/>
    </source>
</evidence>
<dbReference type="SUPFAM" id="SSF48264">
    <property type="entry name" value="Cytochrome P450"/>
    <property type="match status" value="1"/>
</dbReference>